<evidence type="ECO:0000313" key="2">
    <source>
        <dbReference type="Proteomes" id="UP001497535"/>
    </source>
</evidence>
<evidence type="ECO:0000313" key="1">
    <source>
        <dbReference type="EMBL" id="CAK5047458.1"/>
    </source>
</evidence>
<name>A0ACB0YHP4_MELEN</name>
<proteinExistence type="predicted"/>
<reference evidence="1" key="1">
    <citation type="submission" date="2023-11" db="EMBL/GenBank/DDBJ databases">
        <authorList>
            <person name="Poullet M."/>
        </authorList>
    </citation>
    <scope>NUCLEOTIDE SEQUENCE</scope>
    <source>
        <strain evidence="1">E1834</strain>
    </source>
</reference>
<dbReference type="Proteomes" id="UP001497535">
    <property type="component" value="Unassembled WGS sequence"/>
</dbReference>
<gene>
    <name evidence="1" type="ORF">MENTE1834_LOCUS12426</name>
</gene>
<keyword evidence="2" id="KW-1185">Reference proteome</keyword>
<accession>A0ACB0YHP4</accession>
<protein>
    <submittedName>
        <fullName evidence="1">Uncharacterized protein</fullName>
    </submittedName>
</protein>
<sequence length="783" mass="86656">MIYKLPSTIDLVKIGFGKGFLPNKSIEISGVVLEKPSDFTVTLFEDGEQFSTADVPFILNSFHVGGLLNPPAVFRNNWSKDKGPGTSEKSGGFPFKTGQPFTLEFVAAPNNTIIINVNNKPFATFSRGDLSKISQLYISGVITIRVDSLILCPDQILTTTTEKPTTITEEPTTTTEEPTTTTTEEPTTTTTEEPTTTTEEPTTTTEEPTTTPLPTCPYPIVIAYPEIPATIDLLKQGFEGGFAPPKRIIFVGSPTNTTDRFMINLYSDGVPDITATTVFHFNPRFKEKQVVRNTWSRITGWGKEERYGGFPFRIGEPFVLEFIAAEKNTIIVHVDYKPFVTFSRDDLSKLSLLEVKLAVELSSVVLCHDKAITTTIEPTPTTKQSTTTTTEEPTTTTEESTTTTEEPTTITEEPTTTTKEPTTTTEEPTTTTVKPTTTTTEGPTTTTKPPPYCPGQIVVNNPKIPATIDFVKFVTGFAPPKRIIIRGTPLAQPSYFNIHIAEPGKLFVNASVLFHMSPRLGQKQVIRNTWMVGQGWGREERSGGFPFKVGEPFELELIFEPKNIINVNVNKRFFTSFSRYDLSKISQMEIDAGIQLNSVTLCPEIEPTTTTKKPTTLLPTTIPTKPPPFCPEQIVLSNLVKPIPSIINLLAQGFGRGFAPNKRIIIHGTPTARTRFIINLAEDGVPELTGDIPLHFSPTFIQNDVIRDTWVRGKGWIRTERSGGLPFAVGRPFVLEFRAAPRNTIHIYVDNKSFATFTRYDLGKISQLEIKLAVRVSSVILCK</sequence>
<organism evidence="1 2">
    <name type="scientific">Meloidogyne enterolobii</name>
    <name type="common">Root-knot nematode worm</name>
    <name type="synonym">Meloidogyne mayaguensis</name>
    <dbReference type="NCBI Taxonomy" id="390850"/>
    <lineage>
        <taxon>Eukaryota</taxon>
        <taxon>Metazoa</taxon>
        <taxon>Ecdysozoa</taxon>
        <taxon>Nematoda</taxon>
        <taxon>Chromadorea</taxon>
        <taxon>Rhabditida</taxon>
        <taxon>Tylenchina</taxon>
        <taxon>Tylenchomorpha</taxon>
        <taxon>Tylenchoidea</taxon>
        <taxon>Meloidogynidae</taxon>
        <taxon>Meloidogyninae</taxon>
        <taxon>Meloidogyne</taxon>
    </lineage>
</organism>
<comment type="caution">
    <text evidence="1">The sequence shown here is derived from an EMBL/GenBank/DDBJ whole genome shotgun (WGS) entry which is preliminary data.</text>
</comment>
<dbReference type="EMBL" id="CAVMJV010000012">
    <property type="protein sequence ID" value="CAK5047458.1"/>
    <property type="molecule type" value="Genomic_DNA"/>
</dbReference>